<protein>
    <recommendedName>
        <fullName evidence="3">Helix-turn-helix domain-containing protein</fullName>
    </recommendedName>
</protein>
<evidence type="ECO:0000313" key="2">
    <source>
        <dbReference type="Proteomes" id="UP000814176"/>
    </source>
</evidence>
<reference evidence="1 2" key="1">
    <citation type="journal article" date="2021" name="Environ. Microbiol.">
        <title>Gene family expansions and transcriptome signatures uncover fungal adaptations to wood decay.</title>
        <authorList>
            <person name="Hage H."/>
            <person name="Miyauchi S."/>
            <person name="Viragh M."/>
            <person name="Drula E."/>
            <person name="Min B."/>
            <person name="Chaduli D."/>
            <person name="Navarro D."/>
            <person name="Favel A."/>
            <person name="Norest M."/>
            <person name="Lesage-Meessen L."/>
            <person name="Balint B."/>
            <person name="Merenyi Z."/>
            <person name="de Eugenio L."/>
            <person name="Morin E."/>
            <person name="Martinez A.T."/>
            <person name="Baldrian P."/>
            <person name="Stursova M."/>
            <person name="Martinez M.J."/>
            <person name="Novotny C."/>
            <person name="Magnuson J.K."/>
            <person name="Spatafora J.W."/>
            <person name="Maurice S."/>
            <person name="Pangilinan J."/>
            <person name="Andreopoulos W."/>
            <person name="LaButti K."/>
            <person name="Hundley H."/>
            <person name="Na H."/>
            <person name="Kuo A."/>
            <person name="Barry K."/>
            <person name="Lipzen A."/>
            <person name="Henrissat B."/>
            <person name="Riley R."/>
            <person name="Ahrendt S."/>
            <person name="Nagy L.G."/>
            <person name="Grigoriev I.V."/>
            <person name="Martin F."/>
            <person name="Rosso M.N."/>
        </authorList>
    </citation>
    <scope>NUCLEOTIDE SEQUENCE [LARGE SCALE GENOMIC DNA]</scope>
    <source>
        <strain evidence="1 2">CIRM-BRFM 1785</strain>
    </source>
</reference>
<organism evidence="1 2">
    <name type="scientific">Rhodofomes roseus</name>
    <dbReference type="NCBI Taxonomy" id="34475"/>
    <lineage>
        <taxon>Eukaryota</taxon>
        <taxon>Fungi</taxon>
        <taxon>Dikarya</taxon>
        <taxon>Basidiomycota</taxon>
        <taxon>Agaricomycotina</taxon>
        <taxon>Agaricomycetes</taxon>
        <taxon>Polyporales</taxon>
        <taxon>Rhodofomes</taxon>
    </lineage>
</organism>
<comment type="caution">
    <text evidence="1">The sequence shown here is derived from an EMBL/GenBank/DDBJ whole genome shotgun (WGS) entry which is preliminary data.</text>
</comment>
<dbReference type="EMBL" id="JADCUA010000006">
    <property type="protein sequence ID" value="KAH9839265.1"/>
    <property type="molecule type" value="Genomic_DNA"/>
</dbReference>
<gene>
    <name evidence="1" type="ORF">C8Q71DRAFT_504550</name>
</gene>
<name>A0ABQ8KLW2_9APHY</name>
<evidence type="ECO:0000313" key="1">
    <source>
        <dbReference type="EMBL" id="KAH9839265.1"/>
    </source>
</evidence>
<evidence type="ECO:0008006" key="3">
    <source>
        <dbReference type="Google" id="ProtNLM"/>
    </source>
</evidence>
<dbReference type="Proteomes" id="UP000814176">
    <property type="component" value="Unassembled WGS sequence"/>
</dbReference>
<dbReference type="SUPFAM" id="SSF46689">
    <property type="entry name" value="Homeodomain-like"/>
    <property type="match status" value="1"/>
</dbReference>
<sequence length="166" mass="18525">MNAPMGCIEGLRSAYTPFRGTSPAPRRCSALRAGGASVSAPVHPFSIHWHIACIYLQILLKSNIFLSYYCSATFRPASPSTYITITVHRRLGALSSSTQTTMPRTVPLSEDLLWRVVFQHYERGKSPQEISDNLHISLRTVQRCLARHRATGDVAYHLATRCTTLH</sequence>
<dbReference type="RefSeq" id="XP_047781020.1">
    <property type="nucleotide sequence ID" value="XM_047919001.1"/>
</dbReference>
<dbReference type="InterPro" id="IPR009057">
    <property type="entry name" value="Homeodomain-like_sf"/>
</dbReference>
<proteinExistence type="predicted"/>
<dbReference type="Gene3D" id="1.10.10.10">
    <property type="entry name" value="Winged helix-like DNA-binding domain superfamily/Winged helix DNA-binding domain"/>
    <property type="match status" value="1"/>
</dbReference>
<dbReference type="InterPro" id="IPR036388">
    <property type="entry name" value="WH-like_DNA-bd_sf"/>
</dbReference>
<dbReference type="Pfam" id="PF13384">
    <property type="entry name" value="HTH_23"/>
    <property type="match status" value="1"/>
</dbReference>
<dbReference type="GeneID" id="71999733"/>
<accession>A0ABQ8KLW2</accession>
<keyword evidence="2" id="KW-1185">Reference proteome</keyword>